<dbReference type="GO" id="GO:0004725">
    <property type="term" value="F:protein tyrosine phosphatase activity"/>
    <property type="evidence" value="ECO:0007669"/>
    <property type="project" value="UniProtKB-EC"/>
</dbReference>
<name>A0A2S2E2D6_9ALTE</name>
<organism evidence="7 8">
    <name type="scientific">Saliniradius amylolyticus</name>
    <dbReference type="NCBI Taxonomy" id="2183582"/>
    <lineage>
        <taxon>Bacteria</taxon>
        <taxon>Pseudomonadati</taxon>
        <taxon>Pseudomonadota</taxon>
        <taxon>Gammaproteobacteria</taxon>
        <taxon>Alteromonadales</taxon>
        <taxon>Alteromonadaceae</taxon>
        <taxon>Saliniradius</taxon>
    </lineage>
</organism>
<evidence type="ECO:0000256" key="5">
    <source>
        <dbReference type="PIRSR" id="PIRSR617867-1"/>
    </source>
</evidence>
<dbReference type="Proteomes" id="UP000245728">
    <property type="component" value="Chromosome"/>
</dbReference>
<evidence type="ECO:0000313" key="8">
    <source>
        <dbReference type="Proteomes" id="UP000245728"/>
    </source>
</evidence>
<feature type="active site" description="Nucleophile" evidence="5">
    <location>
        <position position="11"/>
    </location>
</feature>
<dbReference type="EC" id="3.1.3.48" evidence="2"/>
<dbReference type="AlphaFoldDB" id="A0A2S2E2D6"/>
<dbReference type="InterPro" id="IPR023485">
    <property type="entry name" value="Ptyr_pPase"/>
</dbReference>
<feature type="active site" description="Proton donor" evidence="5">
    <location>
        <position position="125"/>
    </location>
</feature>
<dbReference type="PANTHER" id="PTHR11717">
    <property type="entry name" value="LOW MOLECULAR WEIGHT PROTEIN TYROSINE PHOSPHATASE"/>
    <property type="match status" value="1"/>
</dbReference>
<evidence type="ECO:0000313" key="7">
    <source>
        <dbReference type="EMBL" id="AWL11816.1"/>
    </source>
</evidence>
<dbReference type="EMBL" id="CP029347">
    <property type="protein sequence ID" value="AWL11816.1"/>
    <property type="molecule type" value="Genomic_DNA"/>
</dbReference>
<dbReference type="CDD" id="cd16343">
    <property type="entry name" value="LMWPTP"/>
    <property type="match status" value="1"/>
</dbReference>
<protein>
    <recommendedName>
        <fullName evidence="2">protein-tyrosine-phosphatase</fullName>
        <ecNumber evidence="2">3.1.3.48</ecNumber>
    </recommendedName>
</protein>
<proteinExistence type="inferred from homology"/>
<dbReference type="SMART" id="SM00226">
    <property type="entry name" value="LMWPc"/>
    <property type="match status" value="1"/>
</dbReference>
<evidence type="ECO:0000256" key="3">
    <source>
        <dbReference type="ARBA" id="ARBA00022801"/>
    </source>
</evidence>
<dbReference type="PANTHER" id="PTHR11717:SF7">
    <property type="entry name" value="LOW MOLECULAR WEIGHT PHOSPHOTYROSINE PROTEIN PHOSPHATASE"/>
    <property type="match status" value="1"/>
</dbReference>
<dbReference type="PRINTS" id="PR00719">
    <property type="entry name" value="LMWPTPASE"/>
</dbReference>
<feature type="domain" description="Phosphotyrosine protein phosphatase I" evidence="6">
    <location>
        <begin position="5"/>
        <end position="151"/>
    </location>
</feature>
<dbReference type="Gene3D" id="3.40.50.2300">
    <property type="match status" value="1"/>
</dbReference>
<dbReference type="RefSeq" id="WP_109339434.1">
    <property type="nucleotide sequence ID" value="NZ_CP029347.1"/>
</dbReference>
<keyword evidence="3 7" id="KW-0378">Hydrolase</keyword>
<gene>
    <name evidence="7" type="ORF">HMF8227_01338</name>
</gene>
<reference evidence="7 8" key="1">
    <citation type="submission" date="2018-05" db="EMBL/GenBank/DDBJ databases">
        <title>Salinimonas sp. HMF8227 Genome sequencing and assembly.</title>
        <authorList>
            <person name="Kang H."/>
            <person name="Kang J."/>
            <person name="Cha I."/>
            <person name="Kim H."/>
            <person name="Joh K."/>
        </authorList>
    </citation>
    <scope>NUCLEOTIDE SEQUENCE [LARGE SCALE GENOMIC DNA]</scope>
    <source>
        <strain evidence="7 8">HMF8227</strain>
    </source>
</reference>
<dbReference type="InterPro" id="IPR017867">
    <property type="entry name" value="Tyr_phospatase_low_mol_wt"/>
</dbReference>
<keyword evidence="8" id="KW-1185">Reference proteome</keyword>
<evidence type="ECO:0000259" key="6">
    <source>
        <dbReference type="SMART" id="SM00226"/>
    </source>
</evidence>
<sequence length="155" mass="17214">MPTPTSVLFVCLGNICRSPTAHAVMRARAKQTGVELTIDSAGTAAYHVGKAPDPRTQRAALDRGYPCDDLRARRVDDSDFERFDWILAMDEDNLADLQARCPDEHQHKVRLFLSFTDLSDPIVPDPYYGGQGGFEEVLDRVEAGVDALLTHLSRQ</sequence>
<evidence type="ECO:0000256" key="4">
    <source>
        <dbReference type="ARBA" id="ARBA00022912"/>
    </source>
</evidence>
<dbReference type="KEGG" id="salh:HMF8227_01338"/>
<keyword evidence="4" id="KW-0904">Protein phosphatase</keyword>
<accession>A0A2S2E2D6</accession>
<evidence type="ECO:0000256" key="2">
    <source>
        <dbReference type="ARBA" id="ARBA00013064"/>
    </source>
</evidence>
<dbReference type="InterPro" id="IPR036196">
    <property type="entry name" value="Ptyr_pPase_sf"/>
</dbReference>
<dbReference type="SUPFAM" id="SSF52788">
    <property type="entry name" value="Phosphotyrosine protein phosphatases I"/>
    <property type="match status" value="1"/>
</dbReference>
<feature type="active site" evidence="5">
    <location>
        <position position="17"/>
    </location>
</feature>
<comment type="similarity">
    <text evidence="1">Belongs to the low molecular weight phosphotyrosine protein phosphatase family.</text>
</comment>
<dbReference type="OrthoDB" id="9784339at2"/>
<dbReference type="InterPro" id="IPR050438">
    <property type="entry name" value="LMW_PTPase"/>
</dbReference>
<evidence type="ECO:0000256" key="1">
    <source>
        <dbReference type="ARBA" id="ARBA00011063"/>
    </source>
</evidence>
<dbReference type="Pfam" id="PF01451">
    <property type="entry name" value="LMWPc"/>
    <property type="match status" value="1"/>
</dbReference>